<evidence type="ECO:0000256" key="3">
    <source>
        <dbReference type="PROSITE-ProRule" id="PRU00339"/>
    </source>
</evidence>
<keyword evidence="6" id="KW-1185">Reference proteome</keyword>
<feature type="repeat" description="TPR" evidence="3">
    <location>
        <begin position="71"/>
        <end position="104"/>
    </location>
</feature>
<dbReference type="SMART" id="SM00028">
    <property type="entry name" value="TPR"/>
    <property type="match status" value="4"/>
</dbReference>
<dbReference type="Proteomes" id="UP000293952">
    <property type="component" value="Unassembled WGS sequence"/>
</dbReference>
<dbReference type="RefSeq" id="WP_130093943.1">
    <property type="nucleotide sequence ID" value="NZ_SETE01000004.1"/>
</dbReference>
<evidence type="ECO:0000313" key="6">
    <source>
        <dbReference type="Proteomes" id="UP000293952"/>
    </source>
</evidence>
<sequence>MYINSEHKKAQELLDEQKFEKSLLAFNKALTLDPNHPDILSHRGVLYLHLNQKKKCIDDLELSLRLDEDYGFRYAALAYATDYFGDIDAAIVLYEKAVQVDPDDAISHNNLGLLMEKRGYQKKAKDNFERADRLAEIQDDMLGKLDELEAREDNFISNNGQQTNGQQKKDNPLPKPGSQMKPQGERLQPKKLATDSPKTFGSVSKDLVTDKNVFKEFVAFVKNGFKLKK</sequence>
<dbReference type="OrthoDB" id="5508659at2"/>
<gene>
    <name evidence="5" type="ORF">ERX46_11125</name>
</gene>
<dbReference type="AlphaFoldDB" id="A0A4Q4KJH1"/>
<dbReference type="InterPro" id="IPR050498">
    <property type="entry name" value="Ycf3"/>
</dbReference>
<protein>
    <submittedName>
        <fullName evidence="5">Tetratricopeptide repeat protein</fullName>
    </submittedName>
</protein>
<dbReference type="SUPFAM" id="SSF48452">
    <property type="entry name" value="TPR-like"/>
    <property type="match status" value="1"/>
</dbReference>
<keyword evidence="2 3" id="KW-0802">TPR repeat</keyword>
<keyword evidence="1" id="KW-0677">Repeat</keyword>
<proteinExistence type="predicted"/>
<evidence type="ECO:0000256" key="1">
    <source>
        <dbReference type="ARBA" id="ARBA00022737"/>
    </source>
</evidence>
<dbReference type="InterPro" id="IPR019734">
    <property type="entry name" value="TPR_rpt"/>
</dbReference>
<dbReference type="Gene3D" id="1.25.40.10">
    <property type="entry name" value="Tetratricopeptide repeat domain"/>
    <property type="match status" value="1"/>
</dbReference>
<accession>A0A4Q4KJH1</accession>
<comment type="caution">
    <text evidence="5">The sequence shown here is derived from an EMBL/GenBank/DDBJ whole genome shotgun (WGS) entry which is preliminary data.</text>
</comment>
<dbReference type="EMBL" id="SETE01000004">
    <property type="protein sequence ID" value="RYM33483.1"/>
    <property type="molecule type" value="Genomic_DNA"/>
</dbReference>
<dbReference type="Pfam" id="PF13414">
    <property type="entry name" value="TPR_11"/>
    <property type="match status" value="2"/>
</dbReference>
<dbReference type="InterPro" id="IPR011990">
    <property type="entry name" value="TPR-like_helical_dom_sf"/>
</dbReference>
<dbReference type="PROSITE" id="PS50005">
    <property type="entry name" value="TPR"/>
    <property type="match status" value="2"/>
</dbReference>
<evidence type="ECO:0000313" key="5">
    <source>
        <dbReference type="EMBL" id="RYM33483.1"/>
    </source>
</evidence>
<feature type="repeat" description="TPR" evidence="3">
    <location>
        <begin position="3"/>
        <end position="36"/>
    </location>
</feature>
<dbReference type="PANTHER" id="PTHR44858:SF1">
    <property type="entry name" value="UDP-N-ACETYLGLUCOSAMINE--PEPTIDE N-ACETYLGLUCOSAMINYLTRANSFERASE SPINDLY-RELATED"/>
    <property type="match status" value="1"/>
</dbReference>
<evidence type="ECO:0000256" key="4">
    <source>
        <dbReference type="SAM" id="MobiDB-lite"/>
    </source>
</evidence>
<dbReference type="PANTHER" id="PTHR44858">
    <property type="entry name" value="TETRATRICOPEPTIDE REPEAT PROTEIN 6"/>
    <property type="match status" value="1"/>
</dbReference>
<organism evidence="5 6">
    <name type="scientific">Brumimicrobium glaciale</name>
    <dbReference type="NCBI Taxonomy" id="200475"/>
    <lineage>
        <taxon>Bacteria</taxon>
        <taxon>Pseudomonadati</taxon>
        <taxon>Bacteroidota</taxon>
        <taxon>Flavobacteriia</taxon>
        <taxon>Flavobacteriales</taxon>
        <taxon>Crocinitomicaceae</taxon>
        <taxon>Brumimicrobium</taxon>
    </lineage>
</organism>
<name>A0A4Q4KJH1_9FLAO</name>
<evidence type="ECO:0000256" key="2">
    <source>
        <dbReference type="ARBA" id="ARBA00022803"/>
    </source>
</evidence>
<feature type="region of interest" description="Disordered" evidence="4">
    <location>
        <begin position="156"/>
        <end position="205"/>
    </location>
</feature>
<reference evidence="5 6" key="1">
    <citation type="submission" date="2019-02" db="EMBL/GenBank/DDBJ databases">
        <title>Genome sequence of the sea-ice species Brumimicrobium glaciale.</title>
        <authorList>
            <person name="Bowman J.P."/>
        </authorList>
    </citation>
    <scope>NUCLEOTIDE SEQUENCE [LARGE SCALE GENOMIC DNA]</scope>
    <source>
        <strain evidence="5 6">IC156</strain>
    </source>
</reference>